<sequence length="32" mass="4018">MKPFSLSLLKYYFFHLRIFVSRSMMEFELVEK</sequence>
<keyword evidence="2" id="KW-1185">Reference proteome</keyword>
<protein>
    <submittedName>
        <fullName evidence="1">Uncharacterized protein</fullName>
    </submittedName>
</protein>
<dbReference type="STRING" id="930129.SAMN05216352_107166"/>
<dbReference type="AlphaFoldDB" id="A0A1G8KCN9"/>
<dbReference type="EMBL" id="FNDU01000007">
    <property type="protein sequence ID" value="SDI41187.1"/>
    <property type="molecule type" value="Genomic_DNA"/>
</dbReference>
<reference evidence="1 2" key="1">
    <citation type="submission" date="2016-10" db="EMBL/GenBank/DDBJ databases">
        <authorList>
            <person name="de Groot N.N."/>
        </authorList>
    </citation>
    <scope>NUCLEOTIDE SEQUENCE [LARGE SCALE GENOMIC DNA]</scope>
    <source>
        <strain evidence="2">P4B,CCM 7963,CECT 7998,DSM 25260,IBRC-M 10614,KCTC 13821</strain>
    </source>
</reference>
<name>A0A1G8KCN9_9BACI</name>
<organism evidence="1 2">
    <name type="scientific">Alteribacillus bidgolensis</name>
    <dbReference type="NCBI Taxonomy" id="930129"/>
    <lineage>
        <taxon>Bacteria</taxon>
        <taxon>Bacillati</taxon>
        <taxon>Bacillota</taxon>
        <taxon>Bacilli</taxon>
        <taxon>Bacillales</taxon>
        <taxon>Bacillaceae</taxon>
        <taxon>Alteribacillus</taxon>
    </lineage>
</organism>
<dbReference type="Proteomes" id="UP000199017">
    <property type="component" value="Unassembled WGS sequence"/>
</dbReference>
<accession>A0A1G8KCN9</accession>
<gene>
    <name evidence="1" type="ORF">SAMN05216352_107166</name>
</gene>
<proteinExistence type="predicted"/>
<evidence type="ECO:0000313" key="2">
    <source>
        <dbReference type="Proteomes" id="UP000199017"/>
    </source>
</evidence>
<evidence type="ECO:0000313" key="1">
    <source>
        <dbReference type="EMBL" id="SDI41187.1"/>
    </source>
</evidence>